<keyword evidence="2" id="KW-1185">Reference proteome</keyword>
<dbReference type="HOGENOM" id="CLU_1408506_0_0_1"/>
<dbReference type="EMBL" id="KB445565">
    <property type="protein sequence ID" value="EMC91050.1"/>
    <property type="molecule type" value="Genomic_DNA"/>
</dbReference>
<dbReference type="KEGG" id="bcom:BAUCODRAFT_127504"/>
<dbReference type="GeneID" id="19108163"/>
<sequence length="193" mass="21633">MSPVPIVRTAISMDEISHLSQSQQDTSAMIGCDLQRLSRHVFCGGHGCWGWVVIQSHYHINLDVARFPPVRRDADEDSDLDTLYLPPTTQVYIHPWTRCIAAYPLHCRHCTTPWTVTANQYFLHSRAPPNRAITSVTSYSNDLVWDAAPTSFSLRSSAPVLEAVRLWQAYLIQCCENSAAVDRMQGGHLHGAC</sequence>
<proteinExistence type="predicted"/>
<name>M2MXS8_BAUPA</name>
<evidence type="ECO:0000313" key="1">
    <source>
        <dbReference type="EMBL" id="EMC91050.1"/>
    </source>
</evidence>
<gene>
    <name evidence="1" type="ORF">BAUCODRAFT_127504</name>
</gene>
<organism evidence="1 2">
    <name type="scientific">Baudoinia panamericana (strain UAMH 10762)</name>
    <name type="common">Angels' share fungus</name>
    <name type="synonym">Baudoinia compniacensis (strain UAMH 10762)</name>
    <dbReference type="NCBI Taxonomy" id="717646"/>
    <lineage>
        <taxon>Eukaryota</taxon>
        <taxon>Fungi</taxon>
        <taxon>Dikarya</taxon>
        <taxon>Ascomycota</taxon>
        <taxon>Pezizomycotina</taxon>
        <taxon>Dothideomycetes</taxon>
        <taxon>Dothideomycetidae</taxon>
        <taxon>Mycosphaerellales</taxon>
        <taxon>Teratosphaeriaceae</taxon>
        <taxon>Baudoinia</taxon>
    </lineage>
</organism>
<dbReference type="Proteomes" id="UP000011761">
    <property type="component" value="Unassembled WGS sequence"/>
</dbReference>
<evidence type="ECO:0000313" key="2">
    <source>
        <dbReference type="Proteomes" id="UP000011761"/>
    </source>
</evidence>
<protein>
    <submittedName>
        <fullName evidence="1">Uncharacterized protein</fullName>
    </submittedName>
</protein>
<dbReference type="AlphaFoldDB" id="M2MXS8"/>
<accession>M2MXS8</accession>
<dbReference type="RefSeq" id="XP_007681963.1">
    <property type="nucleotide sequence ID" value="XM_007683773.1"/>
</dbReference>
<reference evidence="1 2" key="1">
    <citation type="journal article" date="2012" name="PLoS Pathog.">
        <title>Diverse lifestyles and strategies of plant pathogenesis encoded in the genomes of eighteen Dothideomycetes fungi.</title>
        <authorList>
            <person name="Ohm R.A."/>
            <person name="Feau N."/>
            <person name="Henrissat B."/>
            <person name="Schoch C.L."/>
            <person name="Horwitz B.A."/>
            <person name="Barry K.W."/>
            <person name="Condon B.J."/>
            <person name="Copeland A.C."/>
            <person name="Dhillon B."/>
            <person name="Glaser F."/>
            <person name="Hesse C.N."/>
            <person name="Kosti I."/>
            <person name="LaButti K."/>
            <person name="Lindquist E.A."/>
            <person name="Lucas S."/>
            <person name="Salamov A.A."/>
            <person name="Bradshaw R.E."/>
            <person name="Ciuffetti L."/>
            <person name="Hamelin R.C."/>
            <person name="Kema G.H.J."/>
            <person name="Lawrence C."/>
            <person name="Scott J.A."/>
            <person name="Spatafora J.W."/>
            <person name="Turgeon B.G."/>
            <person name="de Wit P.J.G.M."/>
            <person name="Zhong S."/>
            <person name="Goodwin S.B."/>
            <person name="Grigoriev I.V."/>
        </authorList>
    </citation>
    <scope>NUCLEOTIDE SEQUENCE [LARGE SCALE GENOMIC DNA]</scope>
    <source>
        <strain evidence="1 2">UAMH 10762</strain>
    </source>
</reference>